<dbReference type="Proteomes" id="UP000622687">
    <property type="component" value="Unassembled WGS sequence"/>
</dbReference>
<reference evidence="2" key="1">
    <citation type="submission" date="2020-12" db="EMBL/GenBank/DDBJ databases">
        <title>Clostridium thailandense sp. nov., a novel acetogenic bacterium isolated from peat land soil in Thailand.</title>
        <authorList>
            <person name="Chaikitkaew S."/>
            <person name="Birkeland N.K."/>
        </authorList>
    </citation>
    <scope>NUCLEOTIDE SEQUENCE</scope>
    <source>
        <strain evidence="2">DSM 17425</strain>
    </source>
</reference>
<feature type="transmembrane region" description="Helical" evidence="1">
    <location>
        <begin position="67"/>
        <end position="86"/>
    </location>
</feature>
<evidence type="ECO:0000313" key="3">
    <source>
        <dbReference type="Proteomes" id="UP000622687"/>
    </source>
</evidence>
<feature type="transmembrane region" description="Helical" evidence="1">
    <location>
        <begin position="9"/>
        <end position="31"/>
    </location>
</feature>
<name>A0A934HW36_9CLOT</name>
<organism evidence="2 3">
    <name type="scientific">Clostridium aciditolerans</name>
    <dbReference type="NCBI Taxonomy" id="339861"/>
    <lineage>
        <taxon>Bacteria</taxon>
        <taxon>Bacillati</taxon>
        <taxon>Bacillota</taxon>
        <taxon>Clostridia</taxon>
        <taxon>Eubacteriales</taxon>
        <taxon>Clostridiaceae</taxon>
        <taxon>Clostridium</taxon>
    </lineage>
</organism>
<dbReference type="EMBL" id="JAEEGB010000041">
    <property type="protein sequence ID" value="MBI6875360.1"/>
    <property type="molecule type" value="Genomic_DNA"/>
</dbReference>
<accession>A0A934HW36</accession>
<protein>
    <submittedName>
        <fullName evidence="2">Uncharacterized protein</fullName>
    </submittedName>
</protein>
<keyword evidence="1" id="KW-1133">Transmembrane helix</keyword>
<feature type="transmembrane region" description="Helical" evidence="1">
    <location>
        <begin position="37"/>
        <end position="55"/>
    </location>
</feature>
<evidence type="ECO:0000256" key="1">
    <source>
        <dbReference type="SAM" id="Phobius"/>
    </source>
</evidence>
<evidence type="ECO:0000313" key="2">
    <source>
        <dbReference type="EMBL" id="MBI6875360.1"/>
    </source>
</evidence>
<comment type="caution">
    <text evidence="2">The sequence shown here is derived from an EMBL/GenBank/DDBJ whole genome shotgun (WGS) entry which is preliminary data.</text>
</comment>
<dbReference type="RefSeq" id="WP_211144711.1">
    <property type="nucleotide sequence ID" value="NZ_JAEEGB010000041.1"/>
</dbReference>
<keyword evidence="1" id="KW-0812">Transmembrane</keyword>
<sequence>MNIKNKDSFVLPIIIMLLNLIELFLLIYINNVIYSGVIRYSICFGNFFVLIFFSISKINKKSKENSIAYLIITLLLIIIIPVLLWYNKPAYTYNQAIEKIKSQKSIIVIPTDYKSLQMINSPNIFINRIYLIRVKEAGEVKTYGFNPINGSYYLSENIN</sequence>
<dbReference type="AlphaFoldDB" id="A0A934HW36"/>
<keyword evidence="3" id="KW-1185">Reference proteome</keyword>
<gene>
    <name evidence="2" type="ORF">I6U51_22050</name>
</gene>
<keyword evidence="1" id="KW-0472">Membrane</keyword>
<proteinExistence type="predicted"/>